<dbReference type="eggNOG" id="ENOG502QRA4">
    <property type="taxonomic scope" value="Eukaryota"/>
</dbReference>
<name>I1P5G2_ORYGL</name>
<dbReference type="SUPFAM" id="SSF81383">
    <property type="entry name" value="F-box domain"/>
    <property type="match status" value="1"/>
</dbReference>
<evidence type="ECO:0000313" key="1">
    <source>
        <dbReference type="EnsemblPlants" id="ORGLA02G0321800.1"/>
    </source>
</evidence>
<accession>I1P5G2</accession>
<dbReference type="OMA" id="SCMEEIF"/>
<sequence>MAMEEEAAAACEIARLPEELLVEVLSLTGPRDASRAAADSDAVWSRFLPRGLPRLARRELPRSPPPPPSRKAHFLRLSAGPLLLPRKLMSMWLDREKGAKCYMLSARALQISWGDSPQYWSWIPLADSRFKEGAELLSVCWLEIRGKLPGKKLSQNTNYAAYLVYKIADRSYGLDFPFQEASVSIGGSITARQVKDIENPQKRADGWMELKLGELYNEEGDDGEVCISFMETKGGHWKSGLVVQGIEIRPKKSPPLNSLACSHEKPSCSTLTTLQSCMEEIFLSDGLTSMWLDRETGFKFYMLSARALQIVNLTHSWRWISLTGSSRFSEVVEFLKGYRVEVCGKIPCKMLSGNSNYAAYIVFVVAEDSCGLASVWVATVGVGGRQSTRQVCLDSSNRNDYYYEGEIEVPQDGSVILPQERADGWMELELGEFYNQEGNNQGEVCFSLVKPKAGRWLSNGGLVIQGIEIRPKIS</sequence>
<dbReference type="STRING" id="4538.I1P5G2"/>
<dbReference type="PANTHER" id="PTHR32278">
    <property type="entry name" value="F-BOX DOMAIN-CONTAINING PROTEIN"/>
    <property type="match status" value="1"/>
</dbReference>
<dbReference type="EnsemblPlants" id="ORGLA02G0321800.1">
    <property type="protein sequence ID" value="ORGLA02G0321800.1"/>
    <property type="gene ID" value="ORGLA02G0321800"/>
</dbReference>
<keyword evidence="2" id="KW-1185">Reference proteome</keyword>
<dbReference type="Proteomes" id="UP000007306">
    <property type="component" value="Chromosome 2"/>
</dbReference>
<dbReference type="InterPro" id="IPR025886">
    <property type="entry name" value="PP2-like"/>
</dbReference>
<proteinExistence type="predicted"/>
<protein>
    <recommendedName>
        <fullName evidence="3">F-box domain-containing protein</fullName>
    </recommendedName>
</protein>
<dbReference type="HOGENOM" id="CLU_022843_0_0_1"/>
<reference evidence="1 2" key="2">
    <citation type="submission" date="2018-04" db="EMBL/GenBank/DDBJ databases">
        <title>OglaRS2 (Oryza glaberrima Reference Sequence Version 2).</title>
        <authorList>
            <person name="Zhang J."/>
            <person name="Kudrna D."/>
            <person name="Lee S."/>
            <person name="Talag J."/>
            <person name="Rajasekar S."/>
            <person name="Wing R.A."/>
        </authorList>
    </citation>
    <scope>NUCLEOTIDE SEQUENCE [LARGE SCALE GENOMIC DNA]</scope>
    <source>
        <strain evidence="1 2">cv. IRGC 96717</strain>
    </source>
</reference>
<dbReference type="AlphaFoldDB" id="I1P5G2"/>
<evidence type="ECO:0000313" key="2">
    <source>
        <dbReference type="Proteomes" id="UP000007306"/>
    </source>
</evidence>
<dbReference type="InterPro" id="IPR036047">
    <property type="entry name" value="F-box-like_dom_sf"/>
</dbReference>
<dbReference type="Pfam" id="PF14299">
    <property type="entry name" value="PP2"/>
    <property type="match status" value="2"/>
</dbReference>
<evidence type="ECO:0008006" key="3">
    <source>
        <dbReference type="Google" id="ProtNLM"/>
    </source>
</evidence>
<organism evidence="1 2">
    <name type="scientific">Oryza glaberrima</name>
    <name type="common">African rice</name>
    <dbReference type="NCBI Taxonomy" id="4538"/>
    <lineage>
        <taxon>Eukaryota</taxon>
        <taxon>Viridiplantae</taxon>
        <taxon>Streptophyta</taxon>
        <taxon>Embryophyta</taxon>
        <taxon>Tracheophyta</taxon>
        <taxon>Spermatophyta</taxon>
        <taxon>Magnoliopsida</taxon>
        <taxon>Liliopsida</taxon>
        <taxon>Poales</taxon>
        <taxon>Poaceae</taxon>
        <taxon>BOP clade</taxon>
        <taxon>Oryzoideae</taxon>
        <taxon>Oryzeae</taxon>
        <taxon>Oryzinae</taxon>
        <taxon>Oryza</taxon>
    </lineage>
</organism>
<dbReference type="PANTHER" id="PTHR32278:SF142">
    <property type="entry name" value="OS02G0812600 PROTEIN"/>
    <property type="match status" value="1"/>
</dbReference>
<dbReference type="Gramene" id="ORGLA02G0321800.1">
    <property type="protein sequence ID" value="ORGLA02G0321800.1"/>
    <property type="gene ID" value="ORGLA02G0321800"/>
</dbReference>
<reference evidence="1" key="1">
    <citation type="submission" date="2015-06" db="UniProtKB">
        <authorList>
            <consortium name="EnsemblPlants"/>
        </authorList>
    </citation>
    <scope>IDENTIFICATION</scope>
</reference>